<dbReference type="InterPro" id="IPR018631">
    <property type="entry name" value="AAA-ATPase-like_dom"/>
</dbReference>
<evidence type="ECO:0000313" key="2">
    <source>
        <dbReference type="EMBL" id="KXB69034.1"/>
    </source>
</evidence>
<dbReference type="Proteomes" id="UP000070483">
    <property type="component" value="Unassembled WGS sequence"/>
</dbReference>
<dbReference type="STRING" id="157687.HMPREF3180_00576"/>
<dbReference type="Pfam" id="PF09820">
    <property type="entry name" value="AAA-ATPase_like"/>
    <property type="match status" value="1"/>
</dbReference>
<comment type="caution">
    <text evidence="2">The sequence shown here is derived from an EMBL/GenBank/DDBJ whole genome shotgun (WGS) entry which is preliminary data.</text>
</comment>
<keyword evidence="3" id="KW-1185">Reference proteome</keyword>
<dbReference type="EMBL" id="LSDD01000036">
    <property type="protein sequence ID" value="KXB69034.1"/>
    <property type="molecule type" value="Genomic_DNA"/>
</dbReference>
<reference evidence="3" key="1">
    <citation type="submission" date="2016-01" db="EMBL/GenBank/DDBJ databases">
        <authorList>
            <person name="Mitreva M."/>
            <person name="Pepin K.H."/>
            <person name="Mihindukulasuriya K.A."/>
            <person name="Fulton R."/>
            <person name="Fronick C."/>
            <person name="O'Laughlin M."/>
            <person name="Miner T."/>
            <person name="Herter B."/>
            <person name="Rosa B.A."/>
            <person name="Cordes M."/>
            <person name="Tomlinson C."/>
            <person name="Wollam A."/>
            <person name="Palsikar V.B."/>
            <person name="Mardis E.R."/>
            <person name="Wilson R.K."/>
        </authorList>
    </citation>
    <scope>NUCLEOTIDE SEQUENCE [LARGE SCALE GENOMIC DNA]</scope>
    <source>
        <strain evidence="3">KA00185</strain>
    </source>
</reference>
<proteinExistence type="predicted"/>
<protein>
    <recommendedName>
        <fullName evidence="1">AAA-ATPase-like domain-containing protein</fullName>
    </recommendedName>
</protein>
<dbReference type="AlphaFoldDB" id="A0A134AMU9"/>
<gene>
    <name evidence="2" type="ORF">HMPREF3180_00576</name>
</gene>
<evidence type="ECO:0000313" key="3">
    <source>
        <dbReference type="Proteomes" id="UP000070483"/>
    </source>
</evidence>
<name>A0A134AMU9_9FUSO</name>
<accession>A0A134AMU9</accession>
<feature type="domain" description="AAA-ATPase-like" evidence="1">
    <location>
        <begin position="10"/>
        <end position="34"/>
    </location>
</feature>
<evidence type="ECO:0000259" key="1">
    <source>
        <dbReference type="Pfam" id="PF09820"/>
    </source>
</evidence>
<dbReference type="PATRIC" id="fig|157687.3.peg.575"/>
<organism evidence="2 3">
    <name type="scientific">Leptotrichia wadei</name>
    <dbReference type="NCBI Taxonomy" id="157687"/>
    <lineage>
        <taxon>Bacteria</taxon>
        <taxon>Fusobacteriati</taxon>
        <taxon>Fusobacteriota</taxon>
        <taxon>Fusobacteriia</taxon>
        <taxon>Fusobacteriales</taxon>
        <taxon>Leptotrichiaceae</taxon>
        <taxon>Leptotrichia</taxon>
    </lineage>
</organism>
<sequence length="35" mass="4289">MRSNKKVKLPVGISDFKDIIENNYYYFDKTKFTRE</sequence>